<reference evidence="3" key="1">
    <citation type="journal article" date="2018" name="Nat. Microbiol.">
        <title>Leveraging single-cell genomics to expand the fungal tree of life.</title>
        <authorList>
            <person name="Ahrendt S.R."/>
            <person name="Quandt C.A."/>
            <person name="Ciobanu D."/>
            <person name="Clum A."/>
            <person name="Salamov A."/>
            <person name="Andreopoulos B."/>
            <person name="Cheng J.F."/>
            <person name="Woyke T."/>
            <person name="Pelin A."/>
            <person name="Henrissat B."/>
            <person name="Reynolds N.K."/>
            <person name="Benny G.L."/>
            <person name="Smith M.E."/>
            <person name="James T.Y."/>
            <person name="Grigoriev I.V."/>
        </authorList>
    </citation>
    <scope>NUCLEOTIDE SEQUENCE [LARGE SCALE GENOMIC DNA]</scope>
    <source>
        <strain evidence="3">RSA 468</strain>
    </source>
</reference>
<keyword evidence="1" id="KW-0732">Signal</keyword>
<name>A0A4Q0A3G3_9FUNG</name>
<sequence>MYRPTNSRVWTLVALFSLVALGTTHPLPYPQDVAATDSLASTTMPTLIDPVQVDNPEVADLVSENTVDPTTTTSVYSPGTLTTTSIPETVVTPPPSLEVKVVEPVVAAPLAIADTDSTLNPTAPVAAALSDTTAVLPSATSTIILTSESQSTSSAELTSATSTITLTSDTQATAALETSLSSDTVPATAEGAVKISEGGANEQAPQCSSVTTLRNTDLLLFHKIVICKDTLATRLNNGEQVKLPTVSLLAPTLSSGLLDCITSIDTYHALEMHPEKFDCAQVFPA</sequence>
<feature type="signal peptide" evidence="1">
    <location>
        <begin position="1"/>
        <end position="26"/>
    </location>
</feature>
<dbReference type="Proteomes" id="UP000268162">
    <property type="component" value="Unassembled WGS sequence"/>
</dbReference>
<gene>
    <name evidence="2" type="ORF">BJ085DRAFT_29741</name>
</gene>
<evidence type="ECO:0000256" key="1">
    <source>
        <dbReference type="SAM" id="SignalP"/>
    </source>
</evidence>
<accession>A0A4Q0A3G3</accession>
<organism evidence="2 3">
    <name type="scientific">Dimargaris cristalligena</name>
    <dbReference type="NCBI Taxonomy" id="215637"/>
    <lineage>
        <taxon>Eukaryota</taxon>
        <taxon>Fungi</taxon>
        <taxon>Fungi incertae sedis</taxon>
        <taxon>Zoopagomycota</taxon>
        <taxon>Kickxellomycotina</taxon>
        <taxon>Dimargaritomycetes</taxon>
        <taxon>Dimargaritales</taxon>
        <taxon>Dimargaritaceae</taxon>
        <taxon>Dimargaris</taxon>
    </lineage>
</organism>
<proteinExistence type="predicted"/>
<feature type="chain" id="PRO_5020185973" evidence="1">
    <location>
        <begin position="27"/>
        <end position="285"/>
    </location>
</feature>
<keyword evidence="3" id="KW-1185">Reference proteome</keyword>
<evidence type="ECO:0000313" key="2">
    <source>
        <dbReference type="EMBL" id="RKP40418.1"/>
    </source>
</evidence>
<evidence type="ECO:0000313" key="3">
    <source>
        <dbReference type="Proteomes" id="UP000268162"/>
    </source>
</evidence>
<dbReference type="EMBL" id="ML002210">
    <property type="protein sequence ID" value="RKP40418.1"/>
    <property type="molecule type" value="Genomic_DNA"/>
</dbReference>
<dbReference type="AlphaFoldDB" id="A0A4Q0A3G3"/>
<protein>
    <submittedName>
        <fullName evidence="2">Uncharacterized protein</fullName>
    </submittedName>
</protein>